<dbReference type="EnsemblPlants" id="PGSC0003DMT400024925">
    <property type="protein sequence ID" value="PGSC0003DMT400024925"/>
    <property type="gene ID" value="PGSC0003DMG400009632"/>
</dbReference>
<dbReference type="Proteomes" id="UP000011115">
    <property type="component" value="Unassembled WGS sequence"/>
</dbReference>
<reference evidence="2" key="1">
    <citation type="journal article" date="2011" name="Nature">
        <title>Genome sequence and analysis of the tuber crop potato.</title>
        <authorList>
            <consortium name="The Potato Genome Sequencing Consortium"/>
        </authorList>
    </citation>
    <scope>NUCLEOTIDE SEQUENCE [LARGE SCALE GENOMIC DNA]</scope>
    <source>
        <strain evidence="2">cv. DM1-3 516 R44</strain>
    </source>
</reference>
<dbReference type="Gramene" id="PGSC0003DMT400024925">
    <property type="protein sequence ID" value="PGSC0003DMT400024925"/>
    <property type="gene ID" value="PGSC0003DMG400009632"/>
</dbReference>
<evidence type="ECO:0000313" key="1">
    <source>
        <dbReference type="EnsemblPlants" id="PGSC0003DMT400024925"/>
    </source>
</evidence>
<dbReference type="HOGENOM" id="CLU_2727113_0_0_1"/>
<protein>
    <submittedName>
        <fullName evidence="1">Uncharacterized protein</fullName>
    </submittedName>
</protein>
<organism evidence="1 2">
    <name type="scientific">Solanum tuberosum</name>
    <name type="common">Potato</name>
    <dbReference type="NCBI Taxonomy" id="4113"/>
    <lineage>
        <taxon>Eukaryota</taxon>
        <taxon>Viridiplantae</taxon>
        <taxon>Streptophyta</taxon>
        <taxon>Embryophyta</taxon>
        <taxon>Tracheophyta</taxon>
        <taxon>Spermatophyta</taxon>
        <taxon>Magnoliopsida</taxon>
        <taxon>eudicotyledons</taxon>
        <taxon>Gunneridae</taxon>
        <taxon>Pentapetalae</taxon>
        <taxon>asterids</taxon>
        <taxon>lamiids</taxon>
        <taxon>Solanales</taxon>
        <taxon>Solanaceae</taxon>
        <taxon>Solanoideae</taxon>
        <taxon>Solaneae</taxon>
        <taxon>Solanum</taxon>
    </lineage>
</organism>
<accession>M1AKS9</accession>
<dbReference type="STRING" id="4113.M1AKS9"/>
<dbReference type="PaxDb" id="4113-PGSC0003DMT400024925"/>
<name>M1AKS9_SOLTU</name>
<reference evidence="1" key="2">
    <citation type="submission" date="2015-06" db="UniProtKB">
        <authorList>
            <consortium name="EnsemblPlants"/>
        </authorList>
    </citation>
    <scope>IDENTIFICATION</scope>
    <source>
        <strain evidence="1">DM1-3 516 R44</strain>
    </source>
</reference>
<evidence type="ECO:0000313" key="2">
    <source>
        <dbReference type="Proteomes" id="UP000011115"/>
    </source>
</evidence>
<dbReference type="PANTHER" id="PTHR37393">
    <property type="entry name" value="AT-RICH INTERACTIVE DOMAIN-CONTAINING PROTEIN 1A-LIKE"/>
    <property type="match status" value="1"/>
</dbReference>
<dbReference type="InParanoid" id="M1AKS9"/>
<sequence length="72" mass="7933">MKPSNHSALISTACLAHVANWSRACPYGGYLVTEADSKALIESDKTLAESIGRVKVRLSLSQKWMHMGRFLV</sequence>
<dbReference type="PANTHER" id="PTHR37393:SF1">
    <property type="entry name" value="AT-RICH INTERACTIVE DOMAIN-CONTAINING PROTEIN 1A-LIKE"/>
    <property type="match status" value="1"/>
</dbReference>
<dbReference type="AlphaFoldDB" id="M1AKS9"/>
<proteinExistence type="predicted"/>
<keyword evidence="2" id="KW-1185">Reference proteome</keyword>